<dbReference type="EMBL" id="JANPWB010000014">
    <property type="protein sequence ID" value="KAJ1096914.1"/>
    <property type="molecule type" value="Genomic_DNA"/>
</dbReference>
<dbReference type="PANTHER" id="PTHR33332">
    <property type="entry name" value="REVERSE TRANSCRIPTASE DOMAIN-CONTAINING PROTEIN"/>
    <property type="match status" value="1"/>
</dbReference>
<dbReference type="Proteomes" id="UP001066276">
    <property type="component" value="Chromosome 10"/>
</dbReference>
<dbReference type="InterPro" id="IPR000477">
    <property type="entry name" value="RT_dom"/>
</dbReference>
<feature type="domain" description="Reverse transcriptase" evidence="1">
    <location>
        <begin position="193"/>
        <end position="327"/>
    </location>
</feature>
<evidence type="ECO:0000259" key="1">
    <source>
        <dbReference type="Pfam" id="PF00078"/>
    </source>
</evidence>
<dbReference type="AlphaFoldDB" id="A0AAV7M1A3"/>
<name>A0AAV7M1A3_PLEWA</name>
<evidence type="ECO:0000313" key="2">
    <source>
        <dbReference type="EMBL" id="KAJ1096914.1"/>
    </source>
</evidence>
<protein>
    <recommendedName>
        <fullName evidence="1">Reverse transcriptase domain-containing protein</fullName>
    </recommendedName>
</protein>
<dbReference type="Pfam" id="PF00078">
    <property type="entry name" value="RVT_1"/>
    <property type="match status" value="1"/>
</dbReference>
<reference evidence="2" key="1">
    <citation type="journal article" date="2022" name="bioRxiv">
        <title>Sequencing and chromosome-scale assembly of the giantPleurodeles waltlgenome.</title>
        <authorList>
            <person name="Brown T."/>
            <person name="Elewa A."/>
            <person name="Iarovenko S."/>
            <person name="Subramanian E."/>
            <person name="Araus A.J."/>
            <person name="Petzold A."/>
            <person name="Susuki M."/>
            <person name="Suzuki K.-i.T."/>
            <person name="Hayashi T."/>
            <person name="Toyoda A."/>
            <person name="Oliveira C."/>
            <person name="Osipova E."/>
            <person name="Leigh N.D."/>
            <person name="Simon A."/>
            <person name="Yun M.H."/>
        </authorList>
    </citation>
    <scope>NUCLEOTIDE SEQUENCE</scope>
    <source>
        <strain evidence="2">20211129_DDA</strain>
        <tissue evidence="2">Liver</tissue>
    </source>
</reference>
<gene>
    <name evidence="2" type="ORF">NDU88_002044</name>
</gene>
<keyword evidence="3" id="KW-1185">Reference proteome</keyword>
<evidence type="ECO:0000313" key="3">
    <source>
        <dbReference type="Proteomes" id="UP001066276"/>
    </source>
</evidence>
<sequence>MEHEWRNSKSTEDHTVYKNAVTTHHQNIRGAKKATIHKRLSTSANNSTELFAIVKKLMNPVRDTSSISPSQNLCTNLATFFHEKNQDTYDGFRNQNSLAAPTNTTMDPAPHQILNSWTLITKEVTQRLMNSIHLGAPSDPCPHHIFNPDSATIKPELCRTINQSFEITTFPSDRELTEINSLLKQPTVDPRELKNCRPIALLPFPDKLMEKAINRKLTEFLERHQILDPSQSRFRSNHSTKTALLEATDDIHIILDHGGTSTLILLKISAAFDTVFHSTHCARLHNAGIRDKALDWIRSSLTGRTQNIRLLLFTSEPKDTCCGVPQG</sequence>
<accession>A0AAV7M1A3</accession>
<organism evidence="2 3">
    <name type="scientific">Pleurodeles waltl</name>
    <name type="common">Iberian ribbed newt</name>
    <dbReference type="NCBI Taxonomy" id="8319"/>
    <lineage>
        <taxon>Eukaryota</taxon>
        <taxon>Metazoa</taxon>
        <taxon>Chordata</taxon>
        <taxon>Craniata</taxon>
        <taxon>Vertebrata</taxon>
        <taxon>Euteleostomi</taxon>
        <taxon>Amphibia</taxon>
        <taxon>Batrachia</taxon>
        <taxon>Caudata</taxon>
        <taxon>Salamandroidea</taxon>
        <taxon>Salamandridae</taxon>
        <taxon>Pleurodelinae</taxon>
        <taxon>Pleurodeles</taxon>
    </lineage>
</organism>
<comment type="caution">
    <text evidence="2">The sequence shown here is derived from an EMBL/GenBank/DDBJ whole genome shotgun (WGS) entry which is preliminary data.</text>
</comment>
<proteinExistence type="predicted"/>